<feature type="compositionally biased region" description="Basic residues" evidence="10">
    <location>
        <begin position="1077"/>
        <end position="1086"/>
    </location>
</feature>
<feature type="domain" description="USP" evidence="11">
    <location>
        <begin position="1339"/>
        <end position="1707"/>
    </location>
</feature>
<feature type="compositionally biased region" description="Acidic residues" evidence="10">
    <location>
        <begin position="1694"/>
        <end position="1703"/>
    </location>
</feature>
<sequence length="1785" mass="196266">MPSKHCVKHFSTEVEQRLKGNDRSRAFLTDELEILKSRSDEVDRLEEENRKLRTKLLQIHHQNRSVESSRGSPRPSYVTNDQATNTDPASADGPENGGDLENVLRESHKLRRKYTALDQNFRILKAEFNKRRDERKEEIKKWEDYATELETKIKVLEQRDGDADAAAYTAEGLQEQSRPRAHLASRLTIDPDTGILTTLSNSRALRQYSAERAPVQSDVETQDLSAADITEGETTEGSKDADAVTLPPLRQTAKTDSDIRIKPEPSSDGPIIVSERLVGKRKHADSSSEQQGRRRVKIESSNLTTGPITSQLQQESMDLDEVGQRLSTPRKNRLWADALAAPGQIDMERAQTAAPVFVRRDNTNTPTTRIPNSTAVLTPINPNARPVRPYELNTVEKPTRKGLAQGIRSLAEDGFVYDTTGREEPAGLFRTPQPPGRLSTLLNAPSPEQAPAIVRSIPRLRDTGRAEEDGPQFPERRELPFNKERRDRSKEAPIGRREHEENTEPTTARGQPRNRATVEAQPLPQKGSLRSKPATSLRLEDFKVNPKFNGGSDYAFSEVVRNREDRACLPGCTDMNCCGPQFRGMALAQKNNVHRTPASDTKLFEDYLGDRITIILGMSKAEREDLWIEAKTWQLANELGKHRHRYARRASPPGFWNADFPTTQEDEAERAEGEKREKQMIQERYREAMRGGGRWIFKDELELWITRNAYMLESRRDTEDYSGVDFGQIAEEETQYQPAMIEYNRTANFTAVAPSQSSTLHRCCLHRSSPLRVCAINHLFGPIFFPTIPRNPYESDARLKAIGNITFSKPQIQGSDSSSRGRSLQIHDSQAGRMNNRHLPAGQAMPGGGGPGGGVDMGGGPGGGNRRRMQQQPTYAQYQQYQQYQQQPMYPNYMNPYAQPTPYYHQLPHQYQNGGMPSGYMHYQQQQPYVRSPQAMPQPQYVPMAGVSVPQPYSQPSPALSTPYHPPPVPAVNPVQTPPPPPPPHVEPTPEPSVVTPSVVSSVVSSSVVTPFAEPFHPAAAPPTPASAPAPESLELPKDVKEFRAPVSPADPIHVGFVAKQRKLPWTPPDQAPFPRRAPKSRRSRRLMSANAQNLTLPVEQHEGALESATKSGTEDSLQVKADAKKVAPWNSKDTDSESATLRADSLASETPKESDRSATSVSNMGSPKVNVPGSEARPTTSNSNASASRPAVPVVPVIPALPKSSPKEAKAASVSQLAEEPKQVASQEAKPAEATEGTEVAGAEQEKLEAPPAAPAKAAPKSWSGLFSAAAAAAAPKAQPAANGPVAPAAANGATTNGDGAVNGSAPTFSAGNTNSLASAIQDFRVSNAARVQFIEPRGLINTGNMCYMNSVLQVLLFCAPFYNFLDQVSKKAVHKFKSDTPVIDAMIMFMREFRVIDSTETVEKLRRKLKSEQLEQYGDSFIPEFVYKAIQPLPAFASMRRGHQQDAQEFLGLILNAIDEECAQVMSTSGSSNGAAETRPTSSAASVVESNDGADGWFEVGSRQRAVETRSSGASSTTPITRLFSGQYRSELRRPGVKDSVTTEPFQSLQLDIGAPYIHNVVDAIKGLTVPERLQGDAAPMTKQTLIETLPPILILHLKRFKFDTEGTTKIGKKVGYPLDLQLPAEVLSKRRRNALVSEGAGMPKYRLIGVVYHHGKQANGGHYTVDVRRQDENEWIRLDDTIIRRVRSEDVAEAGAEEDAKDTGRSGPASRDASTNRFGAMADDDEGDDWKEVTTSAKGGDKGGEKKWSAVANGNGTASKGKPAKDNIKDNKVAYLLFYQRV</sequence>
<feature type="region of interest" description="Disordered" evidence="10">
    <location>
        <begin position="1694"/>
        <end position="1769"/>
    </location>
</feature>
<dbReference type="InterPro" id="IPR038765">
    <property type="entry name" value="Papain-like_cys_pep_sf"/>
</dbReference>
<evidence type="ECO:0000313" key="13">
    <source>
        <dbReference type="Proteomes" id="UP000830671"/>
    </source>
</evidence>
<dbReference type="GeneID" id="73345059"/>
<feature type="compositionally biased region" description="Low complexity" evidence="10">
    <location>
        <begin position="870"/>
        <end position="880"/>
    </location>
</feature>
<evidence type="ECO:0000256" key="4">
    <source>
        <dbReference type="ARBA" id="ARBA00022670"/>
    </source>
</evidence>
<proteinExistence type="predicted"/>
<dbReference type="InterPro" id="IPR028889">
    <property type="entry name" value="USP"/>
</dbReference>
<dbReference type="PANTHER" id="PTHR24006:SF687">
    <property type="entry name" value="UBIQUITIN CARBOXYL-TERMINAL HYDROLASE 10"/>
    <property type="match status" value="1"/>
</dbReference>
<keyword evidence="9" id="KW-0539">Nucleus</keyword>
<dbReference type="GO" id="GO:0006508">
    <property type="term" value="P:proteolysis"/>
    <property type="evidence" value="ECO:0007669"/>
    <property type="project" value="UniProtKB-KW"/>
</dbReference>
<evidence type="ECO:0000313" key="12">
    <source>
        <dbReference type="EMBL" id="UQC85582.1"/>
    </source>
</evidence>
<keyword evidence="13" id="KW-1185">Reference proteome</keyword>
<dbReference type="GO" id="GO:0006281">
    <property type="term" value="P:DNA repair"/>
    <property type="evidence" value="ECO:0007669"/>
    <property type="project" value="InterPro"/>
</dbReference>
<feature type="compositionally biased region" description="Low complexity" evidence="10">
    <location>
        <begin position="1177"/>
        <end position="1198"/>
    </location>
</feature>
<feature type="compositionally biased region" description="Polar residues" evidence="10">
    <location>
        <begin position="65"/>
        <end position="88"/>
    </location>
</feature>
<dbReference type="GO" id="GO:0016579">
    <property type="term" value="P:protein deubiquitination"/>
    <property type="evidence" value="ECO:0007669"/>
    <property type="project" value="InterPro"/>
</dbReference>
<dbReference type="PROSITE" id="PS50235">
    <property type="entry name" value="USP_3"/>
    <property type="match status" value="1"/>
</dbReference>
<feature type="region of interest" description="Disordered" evidence="10">
    <location>
        <begin position="952"/>
        <end position="993"/>
    </location>
</feature>
<dbReference type="PROSITE" id="PS00972">
    <property type="entry name" value="USP_1"/>
    <property type="match status" value="1"/>
</dbReference>
<dbReference type="InterPro" id="IPR013882">
    <property type="entry name" value="Ctp1_C"/>
</dbReference>
<dbReference type="KEGG" id="clup:CLUP02_11081"/>
<feature type="compositionally biased region" description="Gly residues" evidence="10">
    <location>
        <begin position="845"/>
        <end position="864"/>
    </location>
</feature>
<dbReference type="InterPro" id="IPR001394">
    <property type="entry name" value="Peptidase_C19_UCH"/>
</dbReference>
<feature type="region of interest" description="Disordered" evidence="10">
    <location>
        <begin position="1061"/>
        <end position="1260"/>
    </location>
</feature>
<evidence type="ECO:0000256" key="7">
    <source>
        <dbReference type="ARBA" id="ARBA00022801"/>
    </source>
</evidence>
<organism evidence="12 13">
    <name type="scientific">Colletotrichum lupini</name>
    <dbReference type="NCBI Taxonomy" id="145971"/>
    <lineage>
        <taxon>Eukaryota</taxon>
        <taxon>Fungi</taxon>
        <taxon>Dikarya</taxon>
        <taxon>Ascomycota</taxon>
        <taxon>Pezizomycotina</taxon>
        <taxon>Sordariomycetes</taxon>
        <taxon>Hypocreomycetidae</taxon>
        <taxon>Glomerellales</taxon>
        <taxon>Glomerellaceae</taxon>
        <taxon>Colletotrichum</taxon>
        <taxon>Colletotrichum acutatum species complex</taxon>
    </lineage>
</organism>
<protein>
    <recommendedName>
        <fullName evidence="3">ubiquitinyl hydrolase 1</fullName>
        <ecNumber evidence="3">3.4.19.12</ecNumber>
    </recommendedName>
</protein>
<keyword evidence="4" id="KW-0645">Protease</keyword>
<dbReference type="PANTHER" id="PTHR24006">
    <property type="entry name" value="UBIQUITIN CARBOXYL-TERMINAL HYDROLASE"/>
    <property type="match status" value="1"/>
</dbReference>
<gene>
    <name evidence="12" type="ORF">CLUP02_11081</name>
</gene>
<keyword evidence="7 12" id="KW-0378">Hydrolase</keyword>
<dbReference type="CDD" id="cd02257">
    <property type="entry name" value="Peptidase_C19"/>
    <property type="match status" value="1"/>
</dbReference>
<evidence type="ECO:0000256" key="6">
    <source>
        <dbReference type="ARBA" id="ARBA00022786"/>
    </source>
</evidence>
<dbReference type="GO" id="GO:0005634">
    <property type="term" value="C:nucleus"/>
    <property type="evidence" value="ECO:0007669"/>
    <property type="project" value="UniProtKB-SubCell"/>
</dbReference>
<name>A0A9Q8WJZ3_9PEZI</name>
<dbReference type="PROSITE" id="PS00973">
    <property type="entry name" value="USP_2"/>
    <property type="match status" value="1"/>
</dbReference>
<reference evidence="12" key="1">
    <citation type="journal article" date="2021" name="Mol. Plant Microbe Interact.">
        <title>Complete Genome Sequence of the Plant-Pathogenic Fungus Colletotrichum lupini.</title>
        <authorList>
            <person name="Baroncelli R."/>
            <person name="Pensec F."/>
            <person name="Da Lio D."/>
            <person name="Boufleur T."/>
            <person name="Vicente I."/>
            <person name="Sarrocco S."/>
            <person name="Picot A."/>
            <person name="Baraldi E."/>
            <person name="Sukno S."/>
            <person name="Thon M."/>
            <person name="Le Floch G."/>
        </authorList>
    </citation>
    <scope>NUCLEOTIDE SEQUENCE</scope>
    <source>
        <strain evidence="12">IMI 504893</strain>
    </source>
</reference>
<feature type="region of interest" description="Disordered" evidence="10">
    <location>
        <begin position="210"/>
        <end position="310"/>
    </location>
</feature>
<dbReference type="SUPFAM" id="SSF54001">
    <property type="entry name" value="Cysteine proteinases"/>
    <property type="match status" value="1"/>
</dbReference>
<feature type="region of interest" description="Disordered" evidence="10">
    <location>
        <begin position="424"/>
        <end position="537"/>
    </location>
</feature>
<dbReference type="RefSeq" id="XP_049147194.1">
    <property type="nucleotide sequence ID" value="XM_049290049.1"/>
</dbReference>
<keyword evidence="6" id="KW-0833">Ubl conjugation pathway</keyword>
<feature type="region of interest" description="Disordered" evidence="10">
    <location>
        <begin position="655"/>
        <end position="677"/>
    </location>
</feature>
<evidence type="ECO:0000259" key="11">
    <source>
        <dbReference type="PROSITE" id="PS50235"/>
    </source>
</evidence>
<evidence type="ECO:0000256" key="1">
    <source>
        <dbReference type="ARBA" id="ARBA00000707"/>
    </source>
</evidence>
<keyword evidence="5" id="KW-0227">DNA damage</keyword>
<feature type="compositionally biased region" description="Pro residues" evidence="10">
    <location>
        <begin position="964"/>
        <end position="991"/>
    </location>
</feature>
<keyword evidence="8" id="KW-0788">Thiol protease</keyword>
<comment type="subcellular location">
    <subcellularLocation>
        <location evidence="2">Nucleus</location>
    </subcellularLocation>
</comment>
<evidence type="ECO:0000256" key="5">
    <source>
        <dbReference type="ARBA" id="ARBA00022763"/>
    </source>
</evidence>
<feature type="region of interest" description="Disordered" evidence="10">
    <location>
        <begin position="1470"/>
        <end position="1491"/>
    </location>
</feature>
<feature type="region of interest" description="Disordered" evidence="10">
    <location>
        <begin position="58"/>
        <end position="101"/>
    </location>
</feature>
<dbReference type="EC" id="3.4.19.12" evidence="3"/>
<dbReference type="Gene3D" id="3.90.70.10">
    <property type="entry name" value="Cysteine proteinases"/>
    <property type="match status" value="1"/>
</dbReference>
<dbReference type="EMBL" id="CP019477">
    <property type="protein sequence ID" value="UQC85582.1"/>
    <property type="molecule type" value="Genomic_DNA"/>
</dbReference>
<evidence type="ECO:0000256" key="3">
    <source>
        <dbReference type="ARBA" id="ARBA00012759"/>
    </source>
</evidence>
<evidence type="ECO:0000256" key="10">
    <source>
        <dbReference type="SAM" id="MobiDB-lite"/>
    </source>
</evidence>
<dbReference type="Proteomes" id="UP000830671">
    <property type="component" value="Chromosome 5"/>
</dbReference>
<evidence type="ECO:0000256" key="2">
    <source>
        <dbReference type="ARBA" id="ARBA00004123"/>
    </source>
</evidence>
<dbReference type="GO" id="GO:0005829">
    <property type="term" value="C:cytosol"/>
    <property type="evidence" value="ECO:0007669"/>
    <property type="project" value="TreeGrafter"/>
</dbReference>
<feature type="compositionally biased region" description="Low complexity" evidence="10">
    <location>
        <begin position="952"/>
        <end position="963"/>
    </location>
</feature>
<dbReference type="InterPro" id="IPR050164">
    <property type="entry name" value="Peptidase_C19"/>
</dbReference>
<feature type="compositionally biased region" description="Polar residues" evidence="10">
    <location>
        <begin position="299"/>
        <end position="310"/>
    </location>
</feature>
<feature type="region of interest" description="Disordered" evidence="10">
    <location>
        <begin position="834"/>
        <end position="880"/>
    </location>
</feature>
<dbReference type="InterPro" id="IPR018200">
    <property type="entry name" value="USP_CS"/>
</dbReference>
<evidence type="ECO:0000256" key="9">
    <source>
        <dbReference type="ARBA" id="ARBA00023242"/>
    </source>
</evidence>
<accession>A0A9Q8WJZ3</accession>
<feature type="compositionally biased region" description="Basic and acidic residues" evidence="10">
    <location>
        <begin position="253"/>
        <end position="265"/>
    </location>
</feature>
<feature type="compositionally biased region" description="Low complexity" evidence="10">
    <location>
        <begin position="1233"/>
        <end position="1244"/>
    </location>
</feature>
<feature type="compositionally biased region" description="Basic and acidic residues" evidence="10">
    <location>
        <begin position="459"/>
        <end position="502"/>
    </location>
</feature>
<dbReference type="Pfam" id="PF00443">
    <property type="entry name" value="UCH"/>
    <property type="match status" value="1"/>
</dbReference>
<dbReference type="Pfam" id="PF08573">
    <property type="entry name" value="SAE2"/>
    <property type="match status" value="1"/>
</dbReference>
<dbReference type="GO" id="GO:0004843">
    <property type="term" value="F:cysteine-type deubiquitinase activity"/>
    <property type="evidence" value="ECO:0007669"/>
    <property type="project" value="UniProtKB-EC"/>
</dbReference>
<comment type="catalytic activity">
    <reaction evidence="1">
        <text>Thiol-dependent hydrolysis of ester, thioester, amide, peptide and isopeptide bonds formed by the C-terminal Gly of ubiquitin (a 76-residue protein attached to proteins as an intracellular targeting signal).</text>
        <dbReference type="EC" id="3.4.19.12"/>
    </reaction>
</comment>
<feature type="compositionally biased region" description="Basic and acidic residues" evidence="10">
    <location>
        <begin position="1742"/>
        <end position="1751"/>
    </location>
</feature>
<evidence type="ECO:0000256" key="8">
    <source>
        <dbReference type="ARBA" id="ARBA00022807"/>
    </source>
</evidence>